<protein>
    <submittedName>
        <fullName evidence="3">Hemerythrin domain-containing protein</fullName>
    </submittedName>
</protein>
<dbReference type="RefSeq" id="WP_114825702.1">
    <property type="nucleotide sequence ID" value="NZ_QQSY01000003.1"/>
</dbReference>
<keyword evidence="4" id="KW-1185">Reference proteome</keyword>
<organism evidence="3 4">
    <name type="scientific">Dyella solisilvae</name>
    <dbReference type="NCBI Taxonomy" id="1920168"/>
    <lineage>
        <taxon>Bacteria</taxon>
        <taxon>Pseudomonadati</taxon>
        <taxon>Pseudomonadota</taxon>
        <taxon>Gammaproteobacteria</taxon>
        <taxon>Lysobacterales</taxon>
        <taxon>Rhodanobacteraceae</taxon>
        <taxon>Dyella</taxon>
    </lineage>
</organism>
<proteinExistence type="predicted"/>
<evidence type="ECO:0000259" key="2">
    <source>
        <dbReference type="Pfam" id="PF01814"/>
    </source>
</evidence>
<comment type="caution">
    <text evidence="3">The sequence shown here is derived from an EMBL/GenBank/DDBJ whole genome shotgun (WGS) entry which is preliminary data.</text>
</comment>
<evidence type="ECO:0000313" key="3">
    <source>
        <dbReference type="EMBL" id="RDI98186.1"/>
    </source>
</evidence>
<dbReference type="OrthoDB" id="8526133at2"/>
<dbReference type="Proteomes" id="UP000254711">
    <property type="component" value="Unassembled WGS sequence"/>
</dbReference>
<dbReference type="InterPro" id="IPR038309">
    <property type="entry name" value="Rsd/AlgQ_sf"/>
</dbReference>
<sequence length="173" mass="19482">MSFMRKLFGQSATPTAATAAAPAKPTRDTAPGTRIRYHPGLVPQLTTEHQALLHTFGSIRTAAIQGNLAGATERLEQFRVQLQSHLLTENVRLYIYLEHEFAQDPTSYALVHEFRREMDGIGKALAGFIHKYQNLAQQPDLATSFLEELARVGRVLMERIRREESTLYPLYAS</sequence>
<dbReference type="EMBL" id="QQSY01000003">
    <property type="protein sequence ID" value="RDI98186.1"/>
    <property type="molecule type" value="Genomic_DNA"/>
</dbReference>
<feature type="compositionally biased region" description="Low complexity" evidence="1">
    <location>
        <begin position="14"/>
        <end position="31"/>
    </location>
</feature>
<feature type="region of interest" description="Disordered" evidence="1">
    <location>
        <begin position="14"/>
        <end position="34"/>
    </location>
</feature>
<accession>A0A370K6B5</accession>
<feature type="domain" description="Hemerythrin-like" evidence="2">
    <location>
        <begin position="43"/>
        <end position="170"/>
    </location>
</feature>
<dbReference type="Gene3D" id="1.20.120.1370">
    <property type="entry name" value="Regulator of RNA polymerase sigma(70) subunit, domain 4"/>
    <property type="match status" value="1"/>
</dbReference>
<name>A0A370K6B5_9GAMM</name>
<evidence type="ECO:0000256" key="1">
    <source>
        <dbReference type="SAM" id="MobiDB-lite"/>
    </source>
</evidence>
<gene>
    <name evidence="3" type="ORF">DVT68_14005</name>
</gene>
<evidence type="ECO:0000313" key="4">
    <source>
        <dbReference type="Proteomes" id="UP000254711"/>
    </source>
</evidence>
<dbReference type="AlphaFoldDB" id="A0A370K6B5"/>
<dbReference type="Pfam" id="PF01814">
    <property type="entry name" value="Hemerythrin"/>
    <property type="match status" value="1"/>
</dbReference>
<dbReference type="InterPro" id="IPR012312">
    <property type="entry name" value="Hemerythrin-like"/>
</dbReference>
<reference evidence="3 4" key="1">
    <citation type="submission" date="2018-07" db="EMBL/GenBank/DDBJ databases">
        <title>Dyella solisilvae sp. nov., isolated from the pine and broad-leaved mixed forest soil.</title>
        <authorList>
            <person name="Gao Z."/>
            <person name="Qiu L."/>
        </authorList>
    </citation>
    <scope>NUCLEOTIDE SEQUENCE [LARGE SCALE GENOMIC DNA]</scope>
    <source>
        <strain evidence="3 4">DHG54</strain>
    </source>
</reference>